<sequence>MAISSKEQETKKVKISVDKNPVDTSFERWAKPGHFSRTLAKGPKTTTWIWNLHADAHDFDSQTSSLEEVSRKIFSAHFGQLSVIFLWLSGMYFHGARFSNYVAWLSNPTGIKPSAQVVWPIVGQEILNGDVGGGFQGVQVTSGWFQLWRASGITTEFQLYCTAIGGLVMAGLMLFAGWFHYHKAAPKLEWFQNVESMMNHHLAGLLGLGCLGWAGHQIHLSLPINKLLDSGVSTQEIPLPHEFLINRELMAQLYPSFSKGLVPFFTLNWAEYSDFLTFKGGLNPVTGGLWLSDTAHHHLALAVLFLAAGHMYRTNWGIGHSMKEILEAHKGPFTGNGHEGLYEILTTSWHAQLAINLAMMGSLSIIVAHHMYAMPPYPYIATDYPTQLSLFTHHMWIGGFCIVGAGAHASIFMVRDYNPAENYNNLLDRVIRHRDAIVSHLNWVCIFLGFHSFGLYIHNDTMRALGRSQDMFSDTAIQLQPIFAQWVQSIHTLAPGNTAPNALATASYAFGGDVISIGNKVAMMPISLGTADFMVHHIHAFTIHVTVLILVKGFLFSRNSRLIPDKATLGFRFPCDGPGRGGTCQVSGWDHVFLGLFWMYNSLSIAIFHFSWKMQSDVWGSVSPSGNVSHITGGNFAQSAITINGWLRDFLWAQASQVIQSYGSALSAYGLIFLAAHFVWAFSLMFLFSGRGYWQELIESIVWAHNKIKVAPAIQPRALSITQGRAVGVAHYLLGGIGTTWAFFLARIISVG</sequence>
<dbReference type="GO" id="GO:0009055">
    <property type="term" value="F:electron transfer activity"/>
    <property type="evidence" value="ECO:0007669"/>
    <property type="project" value="UniProtKB-UniRule"/>
</dbReference>
<evidence type="ECO:0000256" key="5">
    <source>
        <dbReference type="ARBA" id="ARBA00022448"/>
    </source>
</evidence>
<accession>A0A126G1K3</accession>
<dbReference type="GO" id="GO:0009535">
    <property type="term" value="C:chloroplast thylakoid membrane"/>
    <property type="evidence" value="ECO:0007669"/>
    <property type="project" value="TreeGrafter"/>
</dbReference>
<reference evidence="25" key="1">
    <citation type="submission" date="2015-03" db="EMBL/GenBank/DDBJ databases">
        <title>Plastid genome analysis of the type material of Wildemania schizophylla (Bangiales, Rhodophyta).</title>
        <authorList>
            <person name="Hughey J.R."/>
        </authorList>
    </citation>
    <scope>NUCLEOTIDE SEQUENCE</scope>
</reference>
<feature type="binding site" evidence="23">
    <location>
        <position position="575"/>
    </location>
    <ligand>
        <name>[4Fe-4S] cluster</name>
        <dbReference type="ChEBI" id="CHEBI:49883"/>
        <note>ligand shared between dimeric partners</note>
    </ligand>
</feature>
<evidence type="ECO:0000256" key="21">
    <source>
        <dbReference type="ARBA" id="ARBA00031004"/>
    </source>
</evidence>
<evidence type="ECO:0000256" key="4">
    <source>
        <dbReference type="ARBA" id="ARBA00017774"/>
    </source>
</evidence>
<keyword evidence="15 23" id="KW-0157">Chromophore</keyword>
<keyword evidence="10 23" id="KW-0479">Metal-binding</keyword>
<keyword evidence="13 23" id="KW-0249">Electron transport</keyword>
<comment type="similarity">
    <text evidence="2 23">Belongs to the PsaA/PsaB family.</text>
</comment>
<organism evidence="25">
    <name type="scientific">Wildemania schizophylla</name>
    <name type="common">Red alga</name>
    <name type="synonym">Porphyra schizophylla</name>
    <dbReference type="NCBI Taxonomy" id="1134705"/>
    <lineage>
        <taxon>Eukaryota</taxon>
        <taxon>Rhodophyta</taxon>
        <taxon>Bangiophyceae</taxon>
        <taxon>Bangiales</taxon>
        <taxon>Bangiaceae</taxon>
        <taxon>Wildemania</taxon>
    </lineage>
</organism>
<geneLocation type="plastid" evidence="25"/>
<evidence type="ECO:0000256" key="7">
    <source>
        <dbReference type="ARBA" id="ARBA00022494"/>
    </source>
</evidence>
<feature type="binding site" evidence="23">
    <location>
        <position position="693"/>
    </location>
    <ligand>
        <name>chlorophyll a</name>
        <dbReference type="ChEBI" id="CHEBI:58416"/>
        <label>A3</label>
    </ligand>
</feature>
<keyword evidence="7 23" id="KW-0148">Chlorophyll</keyword>
<keyword evidence="12 23" id="KW-0460">Magnesium</keyword>
<keyword evidence="25" id="KW-0934">Plastid</keyword>
<evidence type="ECO:0000256" key="2">
    <source>
        <dbReference type="ARBA" id="ARBA00010598"/>
    </source>
</evidence>
<gene>
    <name evidence="23 25" type="primary">psaA</name>
</gene>
<dbReference type="Gene3D" id="1.20.1130.10">
    <property type="entry name" value="Photosystem I PsaA/PsaB"/>
    <property type="match status" value="1"/>
</dbReference>
<evidence type="ECO:0000256" key="14">
    <source>
        <dbReference type="ARBA" id="ARBA00022989"/>
    </source>
</evidence>
<dbReference type="GO" id="GO:0016168">
    <property type="term" value="F:chlorophyll binding"/>
    <property type="evidence" value="ECO:0007669"/>
    <property type="project" value="UniProtKB-KW"/>
</dbReference>
<evidence type="ECO:0000256" key="6">
    <source>
        <dbReference type="ARBA" id="ARBA00022485"/>
    </source>
</evidence>
<dbReference type="GO" id="GO:0016491">
    <property type="term" value="F:oxidoreductase activity"/>
    <property type="evidence" value="ECO:0007669"/>
    <property type="project" value="UniProtKB-KW"/>
</dbReference>
<evidence type="ECO:0000256" key="8">
    <source>
        <dbReference type="ARBA" id="ARBA00022531"/>
    </source>
</evidence>
<feature type="transmembrane region" description="Helical" evidence="24">
    <location>
        <begin position="666"/>
        <end position="688"/>
    </location>
</feature>
<dbReference type="AlphaFoldDB" id="A0A126G1K3"/>
<dbReference type="GO" id="GO:0009522">
    <property type="term" value="C:photosystem I"/>
    <property type="evidence" value="ECO:0007669"/>
    <property type="project" value="UniProtKB-KW"/>
</dbReference>
<dbReference type="NCBIfam" id="TIGR01335">
    <property type="entry name" value="psaA"/>
    <property type="match status" value="1"/>
</dbReference>
<evidence type="ECO:0000256" key="13">
    <source>
        <dbReference type="ARBA" id="ARBA00022982"/>
    </source>
</evidence>
<dbReference type="GO" id="GO:0000287">
    <property type="term" value="F:magnesium ion binding"/>
    <property type="evidence" value="ECO:0007669"/>
    <property type="project" value="UniProtKB-UniRule"/>
</dbReference>
<dbReference type="SUPFAM" id="SSF81558">
    <property type="entry name" value="Photosystem I subunits PsaA/PsaB"/>
    <property type="match status" value="1"/>
</dbReference>
<evidence type="ECO:0000256" key="15">
    <source>
        <dbReference type="ARBA" id="ARBA00022991"/>
    </source>
</evidence>
<evidence type="ECO:0000256" key="17">
    <source>
        <dbReference type="ARBA" id="ARBA00023004"/>
    </source>
</evidence>
<dbReference type="PRINTS" id="PR00257">
    <property type="entry name" value="PHOTSYSPSAAB"/>
</dbReference>
<keyword evidence="23" id="KW-0793">Thylakoid</keyword>
<feature type="binding site" description="axial binding residue" evidence="23">
    <location>
        <position position="685"/>
    </location>
    <ligand>
        <name>chlorophyll a</name>
        <dbReference type="ChEBI" id="CHEBI:58416"/>
        <label>A3</label>
    </ligand>
    <ligandPart>
        <name>Mg</name>
        <dbReference type="ChEBI" id="CHEBI:25107"/>
    </ligandPart>
</feature>
<evidence type="ECO:0000256" key="19">
    <source>
        <dbReference type="ARBA" id="ARBA00023136"/>
    </source>
</evidence>
<keyword evidence="6 23" id="KW-0004">4Fe-4S</keyword>
<evidence type="ECO:0000256" key="20">
    <source>
        <dbReference type="ARBA" id="ARBA00026002"/>
    </source>
</evidence>
<feature type="transmembrane region" description="Helical" evidence="24">
    <location>
        <begin position="73"/>
        <end position="93"/>
    </location>
</feature>
<dbReference type="InterPro" id="IPR006243">
    <property type="entry name" value="PSI_PsaA"/>
</dbReference>
<dbReference type="Pfam" id="PF00223">
    <property type="entry name" value="PsaA_PsaB"/>
    <property type="match status" value="1"/>
</dbReference>
<evidence type="ECO:0000256" key="24">
    <source>
        <dbReference type="SAM" id="Phobius"/>
    </source>
</evidence>
<dbReference type="GeneID" id="26939177"/>
<feature type="transmembrane region" description="Helical" evidence="24">
    <location>
        <begin position="436"/>
        <end position="457"/>
    </location>
</feature>
<dbReference type="PANTHER" id="PTHR30128:SF19">
    <property type="entry name" value="PHOTOSYSTEM I P700 CHLOROPHYLL A APOPROTEIN A1-RELATED"/>
    <property type="match status" value="1"/>
</dbReference>
<comment type="subcellular location">
    <subcellularLocation>
        <location evidence="23">Cellular thylakoid membrane</location>
        <topology evidence="23">Multi-pass membrane protein</topology>
    </subcellularLocation>
    <subcellularLocation>
        <location evidence="1">Membrane</location>
        <topology evidence="1">Multi-pass membrane protein</topology>
    </subcellularLocation>
</comment>
<feature type="binding site" description="axial binding residue" evidence="23">
    <location>
        <position position="677"/>
    </location>
    <ligand>
        <name>chlorophyll a'</name>
        <dbReference type="ChEBI" id="CHEBI:189419"/>
        <label>A1</label>
    </ligand>
    <ligandPart>
        <name>Mg</name>
        <dbReference type="ChEBI" id="CHEBI:25107"/>
    </ligandPart>
</feature>
<dbReference type="PANTHER" id="PTHR30128">
    <property type="entry name" value="OUTER MEMBRANE PROTEIN, OMPA-RELATED"/>
    <property type="match status" value="1"/>
</dbReference>
<evidence type="ECO:0000256" key="1">
    <source>
        <dbReference type="ARBA" id="ARBA00004141"/>
    </source>
</evidence>
<keyword evidence="11 23" id="KW-0603">Photosystem I</keyword>
<dbReference type="RefSeq" id="YP_009237380.1">
    <property type="nucleotide sequence ID" value="NC_029576.1"/>
</dbReference>
<feature type="transmembrane region" description="Helical" evidence="24">
    <location>
        <begin position="592"/>
        <end position="612"/>
    </location>
</feature>
<evidence type="ECO:0000256" key="3">
    <source>
        <dbReference type="ARBA" id="ARBA00013197"/>
    </source>
</evidence>
<dbReference type="InterPro" id="IPR001280">
    <property type="entry name" value="PSI_PsaA/B"/>
</dbReference>
<evidence type="ECO:0000256" key="18">
    <source>
        <dbReference type="ARBA" id="ARBA00023014"/>
    </source>
</evidence>
<keyword evidence="19 23" id="KW-0472">Membrane</keyword>
<name>A0A126G1K3_WILSC</name>
<evidence type="ECO:0000256" key="23">
    <source>
        <dbReference type="HAMAP-Rule" id="MF_00458"/>
    </source>
</evidence>
<keyword evidence="18 23" id="KW-0411">Iron-sulfur</keyword>
<protein>
    <recommendedName>
        <fullName evidence="4 23">Photosystem I P700 chlorophyll a apoprotein A1</fullName>
        <ecNumber evidence="3 23">1.97.1.12</ecNumber>
    </recommendedName>
    <alternativeName>
        <fullName evidence="21 23">PsaA</fullName>
    </alternativeName>
</protein>
<keyword evidence="14 23" id="KW-1133">Transmembrane helix</keyword>
<dbReference type="EC" id="1.97.1.12" evidence="3 23"/>
<dbReference type="GO" id="GO:0051539">
    <property type="term" value="F:4 iron, 4 sulfur cluster binding"/>
    <property type="evidence" value="ECO:0007669"/>
    <property type="project" value="UniProtKB-KW"/>
</dbReference>
<feature type="transmembrane region" description="Helical" evidence="24">
    <location>
        <begin position="393"/>
        <end position="415"/>
    </location>
</feature>
<proteinExistence type="inferred from homology"/>
<comment type="subunit">
    <text evidence="20">The PsaA/B heterodimer binds the P700 chlorophyll special pair and subsequent electron acceptors. PSI consists of a core antenna complex that captures photons, and an electron transfer chain that converts photonic excitation into a charge separation. The eukaryotic PSI reaction center is composed of at least 11 subunits.</text>
</comment>
<feature type="binding site" evidence="23">
    <location>
        <position position="584"/>
    </location>
    <ligand>
        <name>[4Fe-4S] cluster</name>
        <dbReference type="ChEBI" id="CHEBI:49883"/>
        <note>ligand shared between dimeric partners</note>
    </ligand>
</feature>
<evidence type="ECO:0000313" key="25">
    <source>
        <dbReference type="EMBL" id="AKS28427.1"/>
    </source>
</evidence>
<evidence type="ECO:0000256" key="11">
    <source>
        <dbReference type="ARBA" id="ARBA00022836"/>
    </source>
</evidence>
<dbReference type="PROSITE" id="PS00419">
    <property type="entry name" value="PHOTOSYSTEM_I_PSAAB"/>
    <property type="match status" value="1"/>
</dbReference>
<comment type="catalytic activity">
    <reaction evidence="22 23">
        <text>reduced [plastocyanin] + hnu + oxidized [2Fe-2S]-[ferredoxin] = oxidized [plastocyanin] + reduced [2Fe-2S]-[ferredoxin]</text>
        <dbReference type="Rhea" id="RHEA:30407"/>
        <dbReference type="Rhea" id="RHEA-COMP:10000"/>
        <dbReference type="Rhea" id="RHEA-COMP:10001"/>
        <dbReference type="Rhea" id="RHEA-COMP:10039"/>
        <dbReference type="Rhea" id="RHEA-COMP:10040"/>
        <dbReference type="ChEBI" id="CHEBI:29036"/>
        <dbReference type="ChEBI" id="CHEBI:30212"/>
        <dbReference type="ChEBI" id="CHEBI:33737"/>
        <dbReference type="ChEBI" id="CHEBI:33738"/>
        <dbReference type="ChEBI" id="CHEBI:49552"/>
        <dbReference type="EC" id="1.97.1.12"/>
    </reaction>
</comment>
<feature type="binding site" evidence="23">
    <location>
        <position position="694"/>
    </location>
    <ligand>
        <name>phylloquinone</name>
        <dbReference type="ChEBI" id="CHEBI:18067"/>
        <label>A</label>
    </ligand>
</feature>
<evidence type="ECO:0000256" key="10">
    <source>
        <dbReference type="ARBA" id="ARBA00022723"/>
    </source>
</evidence>
<keyword evidence="16 23" id="KW-0560">Oxidoreductase</keyword>
<evidence type="ECO:0000256" key="22">
    <source>
        <dbReference type="ARBA" id="ARBA00048912"/>
    </source>
</evidence>
<dbReference type="GO" id="GO:0015979">
    <property type="term" value="P:photosynthesis"/>
    <property type="evidence" value="ECO:0007669"/>
    <property type="project" value="UniProtKB-UniRule"/>
</dbReference>
<keyword evidence="8 23" id="KW-0602">Photosynthesis</keyword>
<keyword evidence="5 23" id="KW-0813">Transport</keyword>
<dbReference type="PIRSF" id="PIRSF002905">
    <property type="entry name" value="PSI_A"/>
    <property type="match status" value="1"/>
</dbReference>
<evidence type="ECO:0000256" key="9">
    <source>
        <dbReference type="ARBA" id="ARBA00022692"/>
    </source>
</evidence>
<evidence type="ECO:0000256" key="12">
    <source>
        <dbReference type="ARBA" id="ARBA00022842"/>
    </source>
</evidence>
<feature type="transmembrane region" description="Helical" evidence="24">
    <location>
        <begin position="729"/>
        <end position="749"/>
    </location>
</feature>
<dbReference type="InterPro" id="IPR036408">
    <property type="entry name" value="PSI_PsaA/B_sf"/>
</dbReference>
<keyword evidence="9 23" id="KW-0812">Transmembrane</keyword>
<feature type="transmembrane region" description="Helical" evidence="24">
    <location>
        <begin position="157"/>
        <end position="181"/>
    </location>
</feature>
<keyword evidence="17 23" id="KW-0408">Iron</keyword>
<dbReference type="InterPro" id="IPR020586">
    <property type="entry name" value="PSI_PsaA/B_CS"/>
</dbReference>
<evidence type="ECO:0000256" key="16">
    <source>
        <dbReference type="ARBA" id="ARBA00023002"/>
    </source>
</evidence>
<feature type="transmembrane region" description="Helical" evidence="24">
    <location>
        <begin position="533"/>
        <end position="556"/>
    </location>
</feature>
<feature type="transmembrane region" description="Helical" evidence="24">
    <location>
        <begin position="353"/>
        <end position="373"/>
    </location>
</feature>
<dbReference type="HAMAP" id="MF_00458">
    <property type="entry name" value="PSI_PsaA"/>
    <property type="match status" value="1"/>
</dbReference>
<dbReference type="EMBL" id="KR020505">
    <property type="protein sequence ID" value="AKS28427.1"/>
    <property type="molecule type" value="Genomic_DNA"/>
</dbReference>